<keyword evidence="2" id="KW-0812">Transmembrane</keyword>
<reference evidence="2 3" key="1">
    <citation type="submission" date="2024-01" db="EMBL/GenBank/DDBJ databases">
        <title>The complete chloroplast genome sequence of Lithospermum erythrorhizon: insights into the phylogenetic relationship among Boraginaceae species and the maternal lineages of purple gromwells.</title>
        <authorList>
            <person name="Okada T."/>
            <person name="Watanabe K."/>
        </authorList>
    </citation>
    <scope>NUCLEOTIDE SEQUENCE [LARGE SCALE GENOMIC DNA]</scope>
</reference>
<keyword evidence="2" id="KW-0472">Membrane</keyword>
<dbReference type="EMBL" id="BAABME010002995">
    <property type="protein sequence ID" value="GAA0156982.1"/>
    <property type="molecule type" value="Genomic_DNA"/>
</dbReference>
<dbReference type="InterPro" id="IPR013103">
    <property type="entry name" value="RVT_2"/>
</dbReference>
<accession>A0AAV3PYU5</accession>
<organism evidence="2 3">
    <name type="scientific">Lithospermum erythrorhizon</name>
    <name type="common">Purple gromwell</name>
    <name type="synonym">Lithospermum officinale var. erythrorhizon</name>
    <dbReference type="NCBI Taxonomy" id="34254"/>
    <lineage>
        <taxon>Eukaryota</taxon>
        <taxon>Viridiplantae</taxon>
        <taxon>Streptophyta</taxon>
        <taxon>Embryophyta</taxon>
        <taxon>Tracheophyta</taxon>
        <taxon>Spermatophyta</taxon>
        <taxon>Magnoliopsida</taxon>
        <taxon>eudicotyledons</taxon>
        <taxon>Gunneridae</taxon>
        <taxon>Pentapetalae</taxon>
        <taxon>asterids</taxon>
        <taxon>lamiids</taxon>
        <taxon>Boraginales</taxon>
        <taxon>Boraginaceae</taxon>
        <taxon>Boraginoideae</taxon>
        <taxon>Lithospermeae</taxon>
        <taxon>Lithospermum</taxon>
    </lineage>
</organism>
<proteinExistence type="predicted"/>
<dbReference type="Pfam" id="PF07727">
    <property type="entry name" value="RVT_2"/>
    <property type="match status" value="1"/>
</dbReference>
<protein>
    <submittedName>
        <fullName evidence="2">Transmembrane signal receptor</fullName>
    </submittedName>
</protein>
<keyword evidence="2" id="KW-0675">Receptor</keyword>
<dbReference type="SUPFAM" id="SSF56672">
    <property type="entry name" value="DNA/RNA polymerases"/>
    <property type="match status" value="1"/>
</dbReference>
<dbReference type="InterPro" id="IPR043502">
    <property type="entry name" value="DNA/RNA_pol_sf"/>
</dbReference>
<evidence type="ECO:0000313" key="3">
    <source>
        <dbReference type="Proteomes" id="UP001454036"/>
    </source>
</evidence>
<feature type="domain" description="Reverse transcriptase Ty1/copia-type" evidence="1">
    <location>
        <begin position="12"/>
        <end position="157"/>
    </location>
</feature>
<comment type="caution">
    <text evidence="2">The sequence shown here is derived from an EMBL/GenBank/DDBJ whole genome shotgun (WGS) entry which is preliminary data.</text>
</comment>
<sequence length="158" mass="18192">MNKELKALEDTTTWELVHLPQGKKPIGCKWVFKVKKNANLIVERYKARLVTKGYIQIEGEDYTESFSPVAKVVTVRIIFALAVAHNWKVHQMNVNNAFLHDSLDEVIYMQPPPGIQLQSRGQVCLLRKSLYGLKQASRQWNNTFTNAIKDYGYKQSPK</sequence>
<keyword evidence="3" id="KW-1185">Reference proteome</keyword>
<evidence type="ECO:0000313" key="2">
    <source>
        <dbReference type="EMBL" id="GAA0156982.1"/>
    </source>
</evidence>
<dbReference type="AlphaFoldDB" id="A0AAV3PYU5"/>
<name>A0AAV3PYU5_LITER</name>
<evidence type="ECO:0000259" key="1">
    <source>
        <dbReference type="Pfam" id="PF07727"/>
    </source>
</evidence>
<gene>
    <name evidence="2" type="ORF">LIER_14343</name>
</gene>
<dbReference type="Proteomes" id="UP001454036">
    <property type="component" value="Unassembled WGS sequence"/>
</dbReference>